<dbReference type="EC" id="2.3.2.27" evidence="4"/>
<evidence type="ECO:0000256" key="3">
    <source>
        <dbReference type="ARBA" id="ARBA00004906"/>
    </source>
</evidence>
<evidence type="ECO:0000256" key="9">
    <source>
        <dbReference type="ARBA" id="ARBA00022786"/>
    </source>
</evidence>
<comment type="pathway">
    <text evidence="3">Protein modification; protein ubiquitination.</text>
</comment>
<dbReference type="EMBL" id="SWLB01000026">
    <property type="protein sequence ID" value="KAF3321506.1"/>
    <property type="molecule type" value="Genomic_DNA"/>
</dbReference>
<feature type="transmembrane region" description="Helical" evidence="15">
    <location>
        <begin position="56"/>
        <end position="81"/>
    </location>
</feature>
<dbReference type="SMART" id="SM00184">
    <property type="entry name" value="RING"/>
    <property type="match status" value="1"/>
</dbReference>
<dbReference type="SUPFAM" id="SSF57850">
    <property type="entry name" value="RING/U-box"/>
    <property type="match status" value="1"/>
</dbReference>
<evidence type="ECO:0000256" key="12">
    <source>
        <dbReference type="ARBA" id="ARBA00023136"/>
    </source>
</evidence>
<feature type="domain" description="RING-type" evidence="16">
    <location>
        <begin position="150"/>
        <end position="192"/>
    </location>
</feature>
<feature type="compositionally biased region" description="Polar residues" evidence="14">
    <location>
        <begin position="213"/>
        <end position="230"/>
    </location>
</feature>
<dbReference type="GO" id="GO:0008270">
    <property type="term" value="F:zinc ion binding"/>
    <property type="evidence" value="ECO:0007669"/>
    <property type="project" value="UniProtKB-KW"/>
</dbReference>
<keyword evidence="10" id="KW-0862">Zinc</keyword>
<gene>
    <name evidence="17" type="ORF">FCM35_KLT13722</name>
</gene>
<evidence type="ECO:0000259" key="16">
    <source>
        <dbReference type="PROSITE" id="PS50089"/>
    </source>
</evidence>
<comment type="catalytic activity">
    <reaction evidence="1">
        <text>S-ubiquitinyl-[E2 ubiquitin-conjugating enzyme]-L-cysteine + [acceptor protein]-L-lysine = [E2 ubiquitin-conjugating enzyme]-L-cysteine + N(6)-ubiquitinyl-[acceptor protein]-L-lysine.</text>
        <dbReference type="EC" id="2.3.2.27"/>
    </reaction>
</comment>
<evidence type="ECO:0000313" key="18">
    <source>
        <dbReference type="Proteomes" id="UP000623129"/>
    </source>
</evidence>
<dbReference type="UniPathway" id="UPA00143"/>
<reference evidence="17" key="1">
    <citation type="submission" date="2020-01" db="EMBL/GenBank/DDBJ databases">
        <title>Genome sequence of Kobresia littledalei, the first chromosome-level genome in the family Cyperaceae.</title>
        <authorList>
            <person name="Qu G."/>
        </authorList>
    </citation>
    <scope>NUCLEOTIDE SEQUENCE</scope>
    <source>
        <strain evidence="17">C.B.Clarke</strain>
        <tissue evidence="17">Leaf</tissue>
    </source>
</reference>
<feature type="region of interest" description="Disordered" evidence="14">
    <location>
        <begin position="327"/>
        <end position="350"/>
    </location>
</feature>
<dbReference type="Proteomes" id="UP000623129">
    <property type="component" value="Unassembled WGS sequence"/>
</dbReference>
<evidence type="ECO:0000256" key="11">
    <source>
        <dbReference type="ARBA" id="ARBA00022989"/>
    </source>
</evidence>
<evidence type="ECO:0000256" key="10">
    <source>
        <dbReference type="ARBA" id="ARBA00022833"/>
    </source>
</evidence>
<evidence type="ECO:0000256" key="5">
    <source>
        <dbReference type="ARBA" id="ARBA00022679"/>
    </source>
</evidence>
<dbReference type="GO" id="GO:0016020">
    <property type="term" value="C:membrane"/>
    <property type="evidence" value="ECO:0007669"/>
    <property type="project" value="UniProtKB-SubCell"/>
</dbReference>
<proteinExistence type="predicted"/>
<accession>A0A833V035</accession>
<keyword evidence="11 15" id="KW-1133">Transmembrane helix</keyword>
<evidence type="ECO:0000313" key="17">
    <source>
        <dbReference type="EMBL" id="KAF3321506.1"/>
    </source>
</evidence>
<dbReference type="FunFam" id="3.30.40.10:FF:000187">
    <property type="entry name" value="E3 ubiquitin-protein ligase ATL6"/>
    <property type="match status" value="1"/>
</dbReference>
<dbReference type="GO" id="GO:0016567">
    <property type="term" value="P:protein ubiquitination"/>
    <property type="evidence" value="ECO:0007669"/>
    <property type="project" value="UniProtKB-UniPathway"/>
</dbReference>
<comment type="caution">
    <text evidence="17">The sequence shown here is derived from an EMBL/GenBank/DDBJ whole genome shotgun (WGS) entry which is preliminary data.</text>
</comment>
<evidence type="ECO:0000256" key="14">
    <source>
        <dbReference type="SAM" id="MobiDB-lite"/>
    </source>
</evidence>
<keyword evidence="8 13" id="KW-0863">Zinc-finger</keyword>
<dbReference type="CDD" id="cd16461">
    <property type="entry name" value="RING-H2_EL5-like"/>
    <property type="match status" value="1"/>
</dbReference>
<evidence type="ECO:0000256" key="15">
    <source>
        <dbReference type="SAM" id="Phobius"/>
    </source>
</evidence>
<dbReference type="OrthoDB" id="9984778at2759"/>
<evidence type="ECO:0000256" key="8">
    <source>
        <dbReference type="ARBA" id="ARBA00022771"/>
    </source>
</evidence>
<keyword evidence="9" id="KW-0833">Ubl conjugation pathway</keyword>
<dbReference type="PROSITE" id="PS50089">
    <property type="entry name" value="ZF_RING_2"/>
    <property type="match status" value="1"/>
</dbReference>
<feature type="region of interest" description="Disordered" evidence="14">
    <location>
        <begin position="202"/>
        <end position="267"/>
    </location>
</feature>
<protein>
    <recommendedName>
        <fullName evidence="4">RING-type E3 ubiquitin transferase</fullName>
        <ecNumber evidence="4">2.3.2.27</ecNumber>
    </recommendedName>
</protein>
<organism evidence="17 18">
    <name type="scientific">Carex littledalei</name>
    <dbReference type="NCBI Taxonomy" id="544730"/>
    <lineage>
        <taxon>Eukaryota</taxon>
        <taxon>Viridiplantae</taxon>
        <taxon>Streptophyta</taxon>
        <taxon>Embryophyta</taxon>
        <taxon>Tracheophyta</taxon>
        <taxon>Spermatophyta</taxon>
        <taxon>Magnoliopsida</taxon>
        <taxon>Liliopsida</taxon>
        <taxon>Poales</taxon>
        <taxon>Cyperaceae</taxon>
        <taxon>Cyperoideae</taxon>
        <taxon>Cariceae</taxon>
        <taxon>Carex</taxon>
        <taxon>Carex subgen. Euthyceras</taxon>
    </lineage>
</organism>
<evidence type="ECO:0000256" key="6">
    <source>
        <dbReference type="ARBA" id="ARBA00022692"/>
    </source>
</evidence>
<dbReference type="InterPro" id="IPR001841">
    <property type="entry name" value="Znf_RING"/>
</dbReference>
<dbReference type="InterPro" id="IPR044600">
    <property type="entry name" value="ATL1/ATL16-like"/>
</dbReference>
<dbReference type="PANTHER" id="PTHR46913">
    <property type="entry name" value="RING-H2 FINGER PROTEIN ATL16"/>
    <property type="match status" value="1"/>
</dbReference>
<keyword evidence="6 15" id="KW-0812">Transmembrane</keyword>
<keyword evidence="18" id="KW-1185">Reference proteome</keyword>
<dbReference type="PANTHER" id="PTHR46913:SF22">
    <property type="entry name" value="RING-TYPE E3 UBIQUITIN TRANSFERASE"/>
    <property type="match status" value="1"/>
</dbReference>
<name>A0A833V035_9POAL</name>
<evidence type="ECO:0000256" key="2">
    <source>
        <dbReference type="ARBA" id="ARBA00004167"/>
    </source>
</evidence>
<keyword evidence="5" id="KW-0808">Transferase</keyword>
<evidence type="ECO:0000256" key="7">
    <source>
        <dbReference type="ARBA" id="ARBA00022723"/>
    </source>
</evidence>
<dbReference type="AlphaFoldDB" id="A0A833V035"/>
<dbReference type="Gene3D" id="3.30.40.10">
    <property type="entry name" value="Zinc/RING finger domain, C3HC4 (zinc finger)"/>
    <property type="match status" value="1"/>
</dbReference>
<dbReference type="Pfam" id="PF13639">
    <property type="entry name" value="zf-RING_2"/>
    <property type="match status" value="1"/>
</dbReference>
<dbReference type="GO" id="GO:0061630">
    <property type="term" value="F:ubiquitin protein ligase activity"/>
    <property type="evidence" value="ECO:0007669"/>
    <property type="project" value="UniProtKB-EC"/>
</dbReference>
<comment type="subcellular location">
    <subcellularLocation>
        <location evidence="2">Membrane</location>
        <topology evidence="2">Single-pass membrane protein</topology>
    </subcellularLocation>
</comment>
<sequence>MASTNQQPTWVPYVPTRDCSQGFCSMYCPQWCYFLFPPPPPFSPSSTNPDASNGPIFSPLVIAVIGVLASAFLLVTYYAVVSRYCNPGSRMSFRRRHNTSADQPASGGSDYPTAWHALTPANGLDETVIKKIAIWKYERGGLDGKVGSDCSVCLSEFIDGEDVRLLPKCTHAFHVQCIDTWLKSHSNCPLCRASIVPTRQEDAKESETAVDISDSNMDTDVNGNSGTRNAGNEEEIIEIRDESEGSSNDDAGPRIRRSLSMDSDRDDGTRMSIADVLRLSMEDELMVAKECGLLVPGPGSSLSSGSHSKDQGSYNVLAVPMKRSFSGGRLFRNGRGRDSVLPISDNSSVR</sequence>
<dbReference type="InterPro" id="IPR013083">
    <property type="entry name" value="Znf_RING/FYVE/PHD"/>
</dbReference>
<keyword evidence="7" id="KW-0479">Metal-binding</keyword>
<keyword evidence="12 15" id="KW-0472">Membrane</keyword>
<evidence type="ECO:0000256" key="1">
    <source>
        <dbReference type="ARBA" id="ARBA00000900"/>
    </source>
</evidence>
<evidence type="ECO:0000256" key="4">
    <source>
        <dbReference type="ARBA" id="ARBA00012483"/>
    </source>
</evidence>
<evidence type="ECO:0000256" key="13">
    <source>
        <dbReference type="PROSITE-ProRule" id="PRU00175"/>
    </source>
</evidence>